<dbReference type="RefSeq" id="WP_301638731.1">
    <property type="nucleotide sequence ID" value="NZ_JADYTN010000058.1"/>
</dbReference>
<keyword evidence="2" id="KW-1185">Reference proteome</keyword>
<gene>
    <name evidence="1" type="ORF">I6E12_12350</name>
</gene>
<comment type="caution">
    <text evidence="1">The sequence shown here is derived from an EMBL/GenBank/DDBJ whole genome shotgun (WGS) entry which is preliminary data.</text>
</comment>
<sequence length="108" mass="12303">MTYMTIEQFRQIHEDWKQSGLSVQQYCENTGITESRFYYWKSKLKAASLPSACGSFIPVKMSGKSSVYSSRNSSGKALCEIEYPNGVVVRVTSDMTLDQLRQMVTLLR</sequence>
<dbReference type="NCBIfam" id="NF047593">
    <property type="entry name" value="IS66_ISAeme5_TnpA"/>
    <property type="match status" value="1"/>
</dbReference>
<name>A0ABS9CJF6_9BACT</name>
<evidence type="ECO:0000313" key="1">
    <source>
        <dbReference type="EMBL" id="MCF2564884.1"/>
    </source>
</evidence>
<accession>A0ABS9CJF6</accession>
<evidence type="ECO:0000313" key="2">
    <source>
        <dbReference type="Proteomes" id="UP001200470"/>
    </source>
</evidence>
<dbReference type="Proteomes" id="UP001200470">
    <property type="component" value="Unassembled WGS sequence"/>
</dbReference>
<reference evidence="1 2" key="1">
    <citation type="submission" date="2020-12" db="EMBL/GenBank/DDBJ databases">
        <title>Whole genome sequences of gut porcine anaerobes.</title>
        <authorList>
            <person name="Kubasova T."/>
            <person name="Jahodarova E."/>
            <person name="Rychlik I."/>
        </authorList>
    </citation>
    <scope>NUCLEOTIDE SEQUENCE [LARGE SCALE GENOMIC DNA]</scope>
    <source>
        <strain evidence="1 2">An925</strain>
    </source>
</reference>
<organism evidence="1 2">
    <name type="scientific">Xylanibacter brevis</name>
    <dbReference type="NCBI Taxonomy" id="83231"/>
    <lineage>
        <taxon>Bacteria</taxon>
        <taxon>Pseudomonadati</taxon>
        <taxon>Bacteroidota</taxon>
        <taxon>Bacteroidia</taxon>
        <taxon>Bacteroidales</taxon>
        <taxon>Prevotellaceae</taxon>
        <taxon>Xylanibacter</taxon>
    </lineage>
</organism>
<proteinExistence type="predicted"/>
<dbReference type="EMBL" id="JADYTN010000058">
    <property type="protein sequence ID" value="MCF2564884.1"/>
    <property type="molecule type" value="Genomic_DNA"/>
</dbReference>
<protein>
    <submittedName>
        <fullName evidence="1">IS66 family insertion sequence element accessory protein TnpB</fullName>
    </submittedName>
</protein>